<evidence type="ECO:0000256" key="5">
    <source>
        <dbReference type="ARBA" id="ARBA00022989"/>
    </source>
</evidence>
<dbReference type="Gene3D" id="1.20.5.110">
    <property type="match status" value="1"/>
</dbReference>
<dbReference type="OrthoDB" id="261831at2759"/>
<evidence type="ECO:0000259" key="11">
    <source>
        <dbReference type="PROSITE" id="PS50192"/>
    </source>
</evidence>
<feature type="domain" description="T-SNARE coiled-coil homology" evidence="11">
    <location>
        <begin position="25"/>
        <end position="87"/>
    </location>
</feature>
<feature type="region of interest" description="Disordered" evidence="9">
    <location>
        <begin position="1"/>
        <end position="32"/>
    </location>
</feature>
<keyword evidence="13" id="KW-1185">Reference proteome</keyword>
<dbReference type="PANTHER" id="PTHR12791">
    <property type="entry name" value="GOLGI SNARE BET1-RELATED"/>
    <property type="match status" value="1"/>
</dbReference>
<dbReference type="GO" id="GO:0000139">
    <property type="term" value="C:Golgi membrane"/>
    <property type="evidence" value="ECO:0007669"/>
    <property type="project" value="UniProtKB-SubCell"/>
</dbReference>
<evidence type="ECO:0000256" key="9">
    <source>
        <dbReference type="SAM" id="MobiDB-lite"/>
    </source>
</evidence>
<dbReference type="InterPro" id="IPR000727">
    <property type="entry name" value="T_SNARE_dom"/>
</dbReference>
<dbReference type="CDD" id="cd15853">
    <property type="entry name" value="SNARE_Bet1"/>
    <property type="match status" value="1"/>
</dbReference>
<name>A0A7R9FRZ7_9CRUS</name>
<dbReference type="InterPro" id="IPR039899">
    <property type="entry name" value="BET1_SNARE"/>
</dbReference>
<evidence type="ECO:0000256" key="6">
    <source>
        <dbReference type="ARBA" id="ARBA00023034"/>
    </source>
</evidence>
<keyword evidence="4" id="KW-0653">Protein transport</keyword>
<dbReference type="AlphaFoldDB" id="A0A7R9FRZ7"/>
<proteinExistence type="predicted"/>
<comment type="subcellular location">
    <subcellularLocation>
        <location evidence="8">Endomembrane system</location>
        <topology evidence="8">Single-pass type IV membrane protein</topology>
    </subcellularLocation>
    <subcellularLocation>
        <location evidence="1">Golgi apparatus membrane</location>
    </subcellularLocation>
</comment>
<protein>
    <recommendedName>
        <fullName evidence="11">t-SNARE coiled-coil homology domain-containing protein</fullName>
    </recommendedName>
</protein>
<evidence type="ECO:0000256" key="1">
    <source>
        <dbReference type="ARBA" id="ARBA00004394"/>
    </source>
</evidence>
<keyword evidence="3 10" id="KW-0812">Transmembrane</keyword>
<accession>A0A7R9FRZ7</accession>
<keyword evidence="6" id="KW-0333">Golgi apparatus</keyword>
<organism evidence="12">
    <name type="scientific">Darwinula stevensoni</name>
    <dbReference type="NCBI Taxonomy" id="69355"/>
    <lineage>
        <taxon>Eukaryota</taxon>
        <taxon>Metazoa</taxon>
        <taxon>Ecdysozoa</taxon>
        <taxon>Arthropoda</taxon>
        <taxon>Crustacea</taxon>
        <taxon>Oligostraca</taxon>
        <taxon>Ostracoda</taxon>
        <taxon>Podocopa</taxon>
        <taxon>Podocopida</taxon>
        <taxon>Darwinulocopina</taxon>
        <taxon>Darwinuloidea</taxon>
        <taxon>Darwinulidae</taxon>
        <taxon>Darwinula</taxon>
    </lineage>
</organism>
<dbReference type="PROSITE" id="PS50192">
    <property type="entry name" value="T_SNARE"/>
    <property type="match status" value="1"/>
</dbReference>
<gene>
    <name evidence="12" type="ORF">DSTB1V02_LOCUS12558</name>
</gene>
<evidence type="ECO:0000256" key="10">
    <source>
        <dbReference type="SAM" id="Phobius"/>
    </source>
</evidence>
<feature type="transmembrane region" description="Helical" evidence="10">
    <location>
        <begin position="97"/>
        <end position="116"/>
    </location>
</feature>
<evidence type="ECO:0000256" key="4">
    <source>
        <dbReference type="ARBA" id="ARBA00022927"/>
    </source>
</evidence>
<dbReference type="GO" id="GO:0015031">
    <property type="term" value="P:protein transport"/>
    <property type="evidence" value="ECO:0007669"/>
    <property type="project" value="UniProtKB-KW"/>
</dbReference>
<evidence type="ECO:0000313" key="13">
    <source>
        <dbReference type="Proteomes" id="UP000677054"/>
    </source>
</evidence>
<keyword evidence="7 10" id="KW-0472">Membrane</keyword>
<reference evidence="12" key="1">
    <citation type="submission" date="2020-11" db="EMBL/GenBank/DDBJ databases">
        <authorList>
            <person name="Tran Van P."/>
        </authorList>
    </citation>
    <scope>NUCLEOTIDE SEQUENCE</scope>
</reference>
<feature type="compositionally biased region" description="Polar residues" evidence="9">
    <location>
        <begin position="1"/>
        <end position="21"/>
    </location>
</feature>
<evidence type="ECO:0000313" key="12">
    <source>
        <dbReference type="EMBL" id="CAD7252804.1"/>
    </source>
</evidence>
<dbReference type="SUPFAM" id="SSF58038">
    <property type="entry name" value="SNARE fusion complex"/>
    <property type="match status" value="1"/>
</dbReference>
<evidence type="ECO:0000256" key="8">
    <source>
        <dbReference type="ARBA" id="ARBA00046280"/>
    </source>
</evidence>
<sequence>MASFMGNSNRPRYSKLPNGNTTEEETVDRQNLERAGILSEKVSRLKSLALDIEGETKGHNHLLDGLEDDFEGTTGLLSGSLNRVHALLGTGRNNRRLMCYVSSFIIVFLLFIYFLMSKATSPNG</sequence>
<keyword evidence="2" id="KW-0813">Transport</keyword>
<evidence type="ECO:0000256" key="3">
    <source>
        <dbReference type="ARBA" id="ARBA00022692"/>
    </source>
</evidence>
<dbReference type="EMBL" id="CAJPEV010004867">
    <property type="protein sequence ID" value="CAG0902430.1"/>
    <property type="molecule type" value="Genomic_DNA"/>
</dbReference>
<dbReference type="Proteomes" id="UP000677054">
    <property type="component" value="Unassembled WGS sequence"/>
</dbReference>
<keyword evidence="5 10" id="KW-1133">Transmembrane helix</keyword>
<dbReference type="EMBL" id="LR904384">
    <property type="protein sequence ID" value="CAD7252804.1"/>
    <property type="molecule type" value="Genomic_DNA"/>
</dbReference>
<evidence type="ECO:0000256" key="2">
    <source>
        <dbReference type="ARBA" id="ARBA00022448"/>
    </source>
</evidence>
<evidence type="ECO:0000256" key="7">
    <source>
        <dbReference type="ARBA" id="ARBA00023136"/>
    </source>
</evidence>